<name>A0AAD8PYI3_9PEZI</name>
<protein>
    <submittedName>
        <fullName evidence="1">Uncharacterized protein</fullName>
    </submittedName>
</protein>
<proteinExistence type="predicted"/>
<dbReference type="GeneID" id="85444335"/>
<sequence>MKEMKYLYGGAKAKQLFLPSRAILEQALKIPILFDDWRKVCMPTESAPSRPSLTWCSSEASRIVESVMGGGPQRPANKPFPATGSPTPFIVPAVFSHRPTAVGGLPSDINAHCARHPRRTKAGVHRGGCRLSTSRICPASAGYEYRAVLDIPLLTARLTSLASYFI</sequence>
<keyword evidence="2" id="KW-1185">Reference proteome</keyword>
<gene>
    <name evidence="1" type="ORF">LY79DRAFT_580311</name>
</gene>
<dbReference type="EMBL" id="JAHLJV010000035">
    <property type="protein sequence ID" value="KAK1589883.1"/>
    <property type="molecule type" value="Genomic_DNA"/>
</dbReference>
<dbReference type="RefSeq" id="XP_060413416.1">
    <property type="nucleotide sequence ID" value="XM_060560095.1"/>
</dbReference>
<comment type="caution">
    <text evidence="1">The sequence shown here is derived from an EMBL/GenBank/DDBJ whole genome shotgun (WGS) entry which is preliminary data.</text>
</comment>
<dbReference type="AlphaFoldDB" id="A0AAD8PYI3"/>
<organism evidence="1 2">
    <name type="scientific">Colletotrichum navitas</name>
    <dbReference type="NCBI Taxonomy" id="681940"/>
    <lineage>
        <taxon>Eukaryota</taxon>
        <taxon>Fungi</taxon>
        <taxon>Dikarya</taxon>
        <taxon>Ascomycota</taxon>
        <taxon>Pezizomycotina</taxon>
        <taxon>Sordariomycetes</taxon>
        <taxon>Hypocreomycetidae</taxon>
        <taxon>Glomerellales</taxon>
        <taxon>Glomerellaceae</taxon>
        <taxon>Colletotrichum</taxon>
        <taxon>Colletotrichum graminicola species complex</taxon>
    </lineage>
</organism>
<accession>A0AAD8PYI3</accession>
<reference evidence="1" key="1">
    <citation type="submission" date="2021-06" db="EMBL/GenBank/DDBJ databases">
        <title>Comparative genomics, transcriptomics and evolutionary studies reveal genomic signatures of adaptation to plant cell wall in hemibiotrophic fungi.</title>
        <authorList>
            <consortium name="DOE Joint Genome Institute"/>
            <person name="Baroncelli R."/>
            <person name="Diaz J.F."/>
            <person name="Benocci T."/>
            <person name="Peng M."/>
            <person name="Battaglia E."/>
            <person name="Haridas S."/>
            <person name="Andreopoulos W."/>
            <person name="Labutti K."/>
            <person name="Pangilinan J."/>
            <person name="Floch G.L."/>
            <person name="Makela M.R."/>
            <person name="Henrissat B."/>
            <person name="Grigoriev I.V."/>
            <person name="Crouch J.A."/>
            <person name="De Vries R.P."/>
            <person name="Sukno S.A."/>
            <person name="Thon M.R."/>
        </authorList>
    </citation>
    <scope>NUCLEOTIDE SEQUENCE</scope>
    <source>
        <strain evidence="1">CBS 125086</strain>
    </source>
</reference>
<evidence type="ECO:0000313" key="1">
    <source>
        <dbReference type="EMBL" id="KAK1589883.1"/>
    </source>
</evidence>
<dbReference type="Proteomes" id="UP001230504">
    <property type="component" value="Unassembled WGS sequence"/>
</dbReference>
<evidence type="ECO:0000313" key="2">
    <source>
        <dbReference type="Proteomes" id="UP001230504"/>
    </source>
</evidence>